<dbReference type="EMBL" id="JBHULV010000008">
    <property type="protein sequence ID" value="MFD2730726.1"/>
    <property type="molecule type" value="Genomic_DNA"/>
</dbReference>
<evidence type="ECO:0000256" key="3">
    <source>
        <dbReference type="ARBA" id="ARBA00022598"/>
    </source>
</evidence>
<keyword evidence="2 8" id="KW-0963">Cytoplasm</keyword>
<keyword evidence="5 8" id="KW-0067">ATP-binding</keyword>
<dbReference type="Gene3D" id="3.40.50.800">
    <property type="entry name" value="Anticodon-binding domain"/>
    <property type="match status" value="1"/>
</dbReference>
<evidence type="ECO:0000259" key="9">
    <source>
        <dbReference type="PROSITE" id="PS50862"/>
    </source>
</evidence>
<dbReference type="Gene3D" id="3.30.40.230">
    <property type="match status" value="1"/>
</dbReference>
<dbReference type="InterPro" id="IPR033731">
    <property type="entry name" value="GlyRS-like_core"/>
</dbReference>
<dbReference type="InterPro" id="IPR036621">
    <property type="entry name" value="Anticodon-bd_dom_sf"/>
</dbReference>
<dbReference type="Pfam" id="PF03129">
    <property type="entry name" value="HGTP_anticodon"/>
    <property type="match status" value="1"/>
</dbReference>
<dbReference type="Proteomes" id="UP001597546">
    <property type="component" value="Unassembled WGS sequence"/>
</dbReference>
<dbReference type="GO" id="GO:0004820">
    <property type="term" value="F:glycine-tRNA ligase activity"/>
    <property type="evidence" value="ECO:0007669"/>
    <property type="project" value="UniProtKB-EC"/>
</dbReference>
<dbReference type="EC" id="6.1.1.14" evidence="8"/>
<comment type="function">
    <text evidence="8">Catalyzes the attachment of glycine to tRNA(Gly).</text>
</comment>
<comment type="catalytic activity">
    <reaction evidence="8">
        <text>tRNA(Gly) + glycine + ATP = glycyl-tRNA(Gly) + AMP + diphosphate</text>
        <dbReference type="Rhea" id="RHEA:16013"/>
        <dbReference type="Rhea" id="RHEA-COMP:9664"/>
        <dbReference type="Rhea" id="RHEA-COMP:9683"/>
        <dbReference type="ChEBI" id="CHEBI:30616"/>
        <dbReference type="ChEBI" id="CHEBI:33019"/>
        <dbReference type="ChEBI" id="CHEBI:57305"/>
        <dbReference type="ChEBI" id="CHEBI:78442"/>
        <dbReference type="ChEBI" id="CHEBI:78522"/>
        <dbReference type="ChEBI" id="CHEBI:456215"/>
        <dbReference type="EC" id="6.1.1.14"/>
    </reaction>
</comment>
<dbReference type="Gene3D" id="3.30.930.10">
    <property type="entry name" value="Bira Bifunctional Protein, Domain 2"/>
    <property type="match status" value="1"/>
</dbReference>
<feature type="binding site" evidence="8">
    <location>
        <begin position="296"/>
        <end position="300"/>
    </location>
    <ligand>
        <name>substrate</name>
    </ligand>
</feature>
<dbReference type="CDD" id="cd00774">
    <property type="entry name" value="GlyRS-like_core"/>
    <property type="match status" value="1"/>
</dbReference>
<dbReference type="PANTHER" id="PTHR10745:SF8">
    <property type="entry name" value="DNA POLYMERASE SUBUNIT GAMMA-2, MITOCHONDRIAL"/>
    <property type="match status" value="1"/>
</dbReference>
<dbReference type="PROSITE" id="PS50862">
    <property type="entry name" value="AA_TRNA_LIGASE_II"/>
    <property type="match status" value="1"/>
</dbReference>
<dbReference type="CDD" id="cd00858">
    <property type="entry name" value="GlyRS_anticodon"/>
    <property type="match status" value="1"/>
</dbReference>
<evidence type="ECO:0000256" key="8">
    <source>
        <dbReference type="HAMAP-Rule" id="MF_00253"/>
    </source>
</evidence>
<feature type="binding site" evidence="8">
    <location>
        <begin position="281"/>
        <end position="283"/>
    </location>
    <ligand>
        <name>ATP</name>
        <dbReference type="ChEBI" id="CHEBI:30616"/>
    </ligand>
</feature>
<dbReference type="NCBIfam" id="TIGR00389">
    <property type="entry name" value="glyS_dimeric"/>
    <property type="match status" value="1"/>
</dbReference>
<proteinExistence type="inferred from homology"/>
<feature type="binding site" evidence="8">
    <location>
        <position position="103"/>
    </location>
    <ligand>
        <name>substrate</name>
    </ligand>
</feature>
<evidence type="ECO:0000256" key="6">
    <source>
        <dbReference type="ARBA" id="ARBA00022917"/>
    </source>
</evidence>
<comment type="similarity">
    <text evidence="1 8">Belongs to the class-II aminoacyl-tRNA synthetase family.</text>
</comment>
<dbReference type="InterPro" id="IPR022961">
    <property type="entry name" value="Gly_tRNA_ligase_bac"/>
</dbReference>
<name>A0ABW5TNP7_9SPHI</name>
<sequence>MAKNNEEEIFKNVISHAKEYGFVFQSSEIYDGLSAVYDYGQLGAELKNNIKTYWWKAMVQMHENIVGIDSAIFMHPKVWKASGHVDGFSDPMIDNKDSNKRYRADQLLEDKIEQYYNDAIRIGIDERKIQFPDEPELVPTLIDLNHIRNKIKEGDPIDLSKFSDLVQYEYNSITKSDDYNKAISLQIEMDNALKAEDLPRLKALIEEHKIQCPISKTSNWTDVRQFNLMFSTQFGAMAEGAEEVYLRPETAQGIFVNFLNVQKSGRMKIPFGIAQIGKAFRNEVIARQFIMRMREFEQMEMQFFVRPGTEMEWYNKWKETRLKWHLALGTNPAKYKYHDHAKLAHYANAAVDIEYEFPFGFKEVEGIHSRTDFDLSQHQEHSRKKMQYFDPEVDPQTGKPYGNYIPYVIETSIGLDRFFLVTLINSFEEEDLSTEEKQDSRSVLKLHPALAPYKAAVLPLTKKDGLPEKAREIMDMLKLDFNMAYDEKDAIGKRYRRQDAIGTPYCITIDYDSLADNTVTIRHRDSMAQERVAIADLPKIIGDLVSWKNLLS</sequence>
<dbReference type="InterPro" id="IPR004154">
    <property type="entry name" value="Anticodon-bd"/>
</dbReference>
<evidence type="ECO:0000256" key="5">
    <source>
        <dbReference type="ARBA" id="ARBA00022840"/>
    </source>
</evidence>
<dbReference type="InterPro" id="IPR002315">
    <property type="entry name" value="tRNA-synt_gly"/>
</dbReference>
<dbReference type="InterPro" id="IPR027031">
    <property type="entry name" value="Gly-tRNA_synthase/POLG2"/>
</dbReference>
<dbReference type="PRINTS" id="PR01043">
    <property type="entry name" value="TRNASYNTHGLY"/>
</dbReference>
<evidence type="ECO:0000313" key="11">
    <source>
        <dbReference type="Proteomes" id="UP001597546"/>
    </source>
</evidence>
<evidence type="ECO:0000313" key="10">
    <source>
        <dbReference type="EMBL" id="MFD2730726.1"/>
    </source>
</evidence>
<reference evidence="11" key="1">
    <citation type="journal article" date="2019" name="Int. J. Syst. Evol. Microbiol.">
        <title>The Global Catalogue of Microorganisms (GCM) 10K type strain sequencing project: providing services to taxonomists for standard genome sequencing and annotation.</title>
        <authorList>
            <consortium name="The Broad Institute Genomics Platform"/>
            <consortium name="The Broad Institute Genome Sequencing Center for Infectious Disease"/>
            <person name="Wu L."/>
            <person name="Ma J."/>
        </authorList>
    </citation>
    <scope>NUCLEOTIDE SEQUENCE [LARGE SCALE GENOMIC DNA]</scope>
    <source>
        <strain evidence="11">KCTC 42456</strain>
    </source>
</reference>
<feature type="binding site" evidence="8">
    <location>
        <begin position="410"/>
        <end position="414"/>
    </location>
    <ligand>
        <name>substrate</name>
    </ligand>
</feature>
<organism evidence="10 11">
    <name type="scientific">Pedobacter alpinus</name>
    <dbReference type="NCBI Taxonomy" id="1590643"/>
    <lineage>
        <taxon>Bacteria</taxon>
        <taxon>Pseudomonadati</taxon>
        <taxon>Bacteroidota</taxon>
        <taxon>Sphingobacteriia</taxon>
        <taxon>Sphingobacteriales</taxon>
        <taxon>Sphingobacteriaceae</taxon>
        <taxon>Pedobacter</taxon>
    </lineage>
</organism>
<feature type="binding site" evidence="8">
    <location>
        <position position="249"/>
    </location>
    <ligand>
        <name>substrate</name>
    </ligand>
</feature>
<feature type="binding site" evidence="8">
    <location>
        <begin position="363"/>
        <end position="364"/>
    </location>
    <ligand>
        <name>ATP</name>
        <dbReference type="ChEBI" id="CHEBI:30616"/>
    </ligand>
</feature>
<dbReference type="InterPro" id="IPR002314">
    <property type="entry name" value="aa-tRNA-synt_IIb"/>
</dbReference>
<dbReference type="SUPFAM" id="SSF55681">
    <property type="entry name" value="Class II aaRS and biotin synthetases"/>
    <property type="match status" value="1"/>
</dbReference>
<comment type="caution">
    <text evidence="8">Lacks conserved residue(s) required for the propagation of feature annotation.</text>
</comment>
<comment type="subunit">
    <text evidence="8">Homodimer.</text>
</comment>
<comment type="caution">
    <text evidence="10">The sequence shown here is derived from an EMBL/GenBank/DDBJ whole genome shotgun (WGS) entry which is preliminary data.</text>
</comment>
<protein>
    <recommendedName>
        <fullName evidence="8">Glycine--tRNA ligase</fullName>
        <ecNumber evidence="8">6.1.1.14</ecNumber>
    </recommendedName>
    <alternativeName>
        <fullName evidence="8">Glycyl-tRNA synthetase</fullName>
        <shortName evidence="8">GlyRS</shortName>
    </alternativeName>
</protein>
<dbReference type="RefSeq" id="WP_379040465.1">
    <property type="nucleotide sequence ID" value="NZ_JBHSKW010000005.1"/>
</dbReference>
<dbReference type="NCBIfam" id="NF003211">
    <property type="entry name" value="PRK04173.1"/>
    <property type="match status" value="1"/>
</dbReference>
<keyword evidence="4 8" id="KW-0547">Nucleotide-binding</keyword>
<dbReference type="HAMAP" id="MF_00253_B">
    <property type="entry name" value="Gly_tRNA_synth_B"/>
    <property type="match status" value="1"/>
</dbReference>
<feature type="domain" description="Aminoacyl-transfer RNA synthetases class-II family profile" evidence="9">
    <location>
        <begin position="197"/>
        <end position="452"/>
    </location>
</feature>
<keyword evidence="6 8" id="KW-0648">Protein biosynthesis</keyword>
<dbReference type="Pfam" id="PF00587">
    <property type="entry name" value="tRNA-synt_2b"/>
    <property type="match status" value="1"/>
</dbReference>
<keyword evidence="7 8" id="KW-0030">Aminoacyl-tRNA synthetase</keyword>
<accession>A0ABW5TNP7</accession>
<dbReference type="SUPFAM" id="SSF52954">
    <property type="entry name" value="Class II aaRS ABD-related"/>
    <property type="match status" value="1"/>
</dbReference>
<feature type="binding site" evidence="8">
    <location>
        <begin position="414"/>
        <end position="417"/>
    </location>
    <ligand>
        <name>ATP</name>
        <dbReference type="ChEBI" id="CHEBI:30616"/>
    </ligand>
</feature>
<evidence type="ECO:0000256" key="2">
    <source>
        <dbReference type="ARBA" id="ARBA00022490"/>
    </source>
</evidence>
<evidence type="ECO:0000256" key="4">
    <source>
        <dbReference type="ARBA" id="ARBA00022741"/>
    </source>
</evidence>
<gene>
    <name evidence="8" type="primary">glyQS</name>
    <name evidence="10" type="ORF">ACFSSE_03345</name>
</gene>
<keyword evidence="11" id="KW-1185">Reference proteome</keyword>
<evidence type="ECO:0000256" key="1">
    <source>
        <dbReference type="ARBA" id="ARBA00008226"/>
    </source>
</evidence>
<dbReference type="InterPro" id="IPR006195">
    <property type="entry name" value="aa-tRNA-synth_II"/>
</dbReference>
<evidence type="ECO:0000256" key="7">
    <source>
        <dbReference type="ARBA" id="ARBA00023146"/>
    </source>
</evidence>
<comment type="subcellular location">
    <subcellularLocation>
        <location evidence="8">Cytoplasm</location>
    </subcellularLocation>
</comment>
<dbReference type="PANTHER" id="PTHR10745">
    <property type="entry name" value="GLYCYL-TRNA SYNTHETASE/DNA POLYMERASE SUBUNIT GAMMA-2"/>
    <property type="match status" value="1"/>
</dbReference>
<dbReference type="InterPro" id="IPR045864">
    <property type="entry name" value="aa-tRNA-synth_II/BPL/LPL"/>
</dbReference>
<keyword evidence="3 8" id="KW-0436">Ligase</keyword>